<accession>A0A6C2U095</accession>
<keyword evidence="2 4" id="KW-0479">Metal-binding</keyword>
<evidence type="ECO:0000256" key="2">
    <source>
        <dbReference type="ARBA" id="ARBA00022723"/>
    </source>
</evidence>
<evidence type="ECO:0000256" key="1">
    <source>
        <dbReference type="ARBA" id="ARBA00022617"/>
    </source>
</evidence>
<evidence type="ECO:0000256" key="3">
    <source>
        <dbReference type="ARBA" id="ARBA00023004"/>
    </source>
</evidence>
<dbReference type="PROSITE" id="PS51175">
    <property type="entry name" value="CBM6"/>
    <property type="match status" value="1"/>
</dbReference>
<name>A0A6C2U095_PONDE</name>
<proteinExistence type="predicted"/>
<dbReference type="GO" id="GO:0009055">
    <property type="term" value="F:electron transfer activity"/>
    <property type="evidence" value="ECO:0007669"/>
    <property type="project" value="InterPro"/>
</dbReference>
<keyword evidence="1 4" id="KW-0349">Heme</keyword>
<dbReference type="InterPro" id="IPR036909">
    <property type="entry name" value="Cyt_c-like_dom_sf"/>
</dbReference>
<keyword evidence="3 4" id="KW-0408">Iron</keyword>
<evidence type="ECO:0000313" key="7">
    <source>
        <dbReference type="EMBL" id="VGO12826.1"/>
    </source>
</evidence>
<dbReference type="AlphaFoldDB" id="A0A6C2U095"/>
<sequence>MVHGALPRAKLSSAVGTLLLVVCLGFGCFGIGISLAAPVAPVAVAADPIEGYIFIANSTGREVLTYDTWLDSFVEMELPFPADVSGIVLSADRTKLFATTTGAEGSLYVIDRYKGGFLATVPVGHYPSAPVASSIAPEVFVCNQFANQVTVVNVESNSVVAEISTRYQPFCMALTPDSTKLVVGHLIPDMPANGAATFPYVSMFDAATRALLHEFALPDGSSGVRGICVSPDGQYAYVTHLLGRYRLPTTHIERGWIWTNAITILDLLGNTVVNTVLLDEVDLGAGNPWPVACTQDGAYLCVATAGSEELIVIDRMGMHDLLAISEPESVPYDLGFLTGLRQYVSLPGKGARSMVVFDRMAFIPEYFSDAVDVVPSIGESVGEAYSVALSEYAFIDPYQFNSFDLPASNAVLFGTGIQLENGGANLGFWNNTNSWPQWTFDVPKDGIYSFYLSASAQGTAGGTFEVLVDGETCAYPDGVVQTTGSWNDYHDYLVAEGAVLTQGTHVVEVRPLAIDNTFLMNLQKLSVVYSEDDLERVGEIIFNDATVCYQQWLSCASCHPDARADGLNWDLGNDGLGGSPRNVKSMLHAHYTPPTTYTAVRPHAYSSVRSGFKFIEFVVVPETYSIATDAYLKSLEPLPSPYLENGGLSVAALRGETLFSAKCAGCHGGEYFTSSAGTGLMWDVGTGGAMDVPSLLESWRTAPYFNHGGAATMREVVEYFVQGSLTEQEIDDLTEYVLSLGSMEDESSEYAAWQWVANAASILPDDADLDGDGVPQIVEYFHGTDPYETNAVPVQRLVNNSGHLRWRYPPRASEGVEAILQCSTNLFHWVDLQTLPYTLDQEFVIPIEDDGRQNFYRVIFR</sequence>
<dbReference type="GO" id="GO:0030246">
    <property type="term" value="F:carbohydrate binding"/>
    <property type="evidence" value="ECO:0007669"/>
    <property type="project" value="InterPro"/>
</dbReference>
<dbReference type="SUPFAM" id="SSF49785">
    <property type="entry name" value="Galactose-binding domain-like"/>
    <property type="match status" value="1"/>
</dbReference>
<dbReference type="InterPro" id="IPR011048">
    <property type="entry name" value="Haem_d1_sf"/>
</dbReference>
<evidence type="ECO:0000259" key="6">
    <source>
        <dbReference type="PROSITE" id="PS51175"/>
    </source>
</evidence>
<dbReference type="GO" id="GO:0020037">
    <property type="term" value="F:heme binding"/>
    <property type="evidence" value="ECO:0007669"/>
    <property type="project" value="InterPro"/>
</dbReference>
<dbReference type="InterPro" id="IPR005084">
    <property type="entry name" value="CBM6"/>
</dbReference>
<dbReference type="SUPFAM" id="SSF51004">
    <property type="entry name" value="C-terminal (heme d1) domain of cytochrome cd1-nitrite reductase"/>
    <property type="match status" value="1"/>
</dbReference>
<feature type="domain" description="CBM6" evidence="6">
    <location>
        <begin position="396"/>
        <end position="528"/>
    </location>
</feature>
<dbReference type="Gene3D" id="1.10.760.10">
    <property type="entry name" value="Cytochrome c-like domain"/>
    <property type="match status" value="2"/>
</dbReference>
<dbReference type="PANTHER" id="PTHR47197:SF3">
    <property type="entry name" value="DIHYDRO-HEME D1 DEHYDROGENASE"/>
    <property type="match status" value="1"/>
</dbReference>
<dbReference type="InterPro" id="IPR009056">
    <property type="entry name" value="Cyt_c-like_dom"/>
</dbReference>
<reference evidence="7 8" key="1">
    <citation type="submission" date="2019-04" db="EMBL/GenBank/DDBJ databases">
        <authorList>
            <person name="Van Vliet M D."/>
        </authorList>
    </citation>
    <scope>NUCLEOTIDE SEQUENCE [LARGE SCALE GENOMIC DNA]</scope>
    <source>
        <strain evidence="7 8">F1</strain>
    </source>
</reference>
<evidence type="ECO:0000259" key="5">
    <source>
        <dbReference type="PROSITE" id="PS51007"/>
    </source>
</evidence>
<dbReference type="Gene3D" id="2.60.120.260">
    <property type="entry name" value="Galactose-binding domain-like"/>
    <property type="match status" value="1"/>
</dbReference>
<dbReference type="Pfam" id="PF00034">
    <property type="entry name" value="Cytochrom_C"/>
    <property type="match status" value="1"/>
</dbReference>
<feature type="domain" description="Cytochrome c" evidence="5">
    <location>
        <begin position="650"/>
        <end position="741"/>
    </location>
</feature>
<dbReference type="EMBL" id="CAAHFG010000001">
    <property type="protein sequence ID" value="VGO12826.1"/>
    <property type="molecule type" value="Genomic_DNA"/>
</dbReference>
<keyword evidence="8" id="KW-1185">Reference proteome</keyword>
<dbReference type="SUPFAM" id="SSF46626">
    <property type="entry name" value="Cytochrome c"/>
    <property type="match status" value="2"/>
</dbReference>
<dbReference type="InterPro" id="IPR015943">
    <property type="entry name" value="WD40/YVTN_repeat-like_dom_sf"/>
</dbReference>
<organism evidence="7 8">
    <name type="scientific">Pontiella desulfatans</name>
    <dbReference type="NCBI Taxonomy" id="2750659"/>
    <lineage>
        <taxon>Bacteria</taxon>
        <taxon>Pseudomonadati</taxon>
        <taxon>Kiritimatiellota</taxon>
        <taxon>Kiritimatiellia</taxon>
        <taxon>Kiritimatiellales</taxon>
        <taxon>Pontiellaceae</taxon>
        <taxon>Pontiella</taxon>
    </lineage>
</organism>
<dbReference type="Proteomes" id="UP000366872">
    <property type="component" value="Unassembled WGS sequence"/>
</dbReference>
<protein>
    <recommendedName>
        <fullName evidence="9">Cytochrome c domain-containing protein</fullName>
    </recommendedName>
</protein>
<dbReference type="InterPro" id="IPR008979">
    <property type="entry name" value="Galactose-bd-like_sf"/>
</dbReference>
<evidence type="ECO:0008006" key="9">
    <source>
        <dbReference type="Google" id="ProtNLM"/>
    </source>
</evidence>
<dbReference type="GO" id="GO:0046872">
    <property type="term" value="F:metal ion binding"/>
    <property type="evidence" value="ECO:0007669"/>
    <property type="project" value="UniProtKB-KW"/>
</dbReference>
<dbReference type="Pfam" id="PF03422">
    <property type="entry name" value="CBM_6"/>
    <property type="match status" value="1"/>
</dbReference>
<dbReference type="PROSITE" id="PS51007">
    <property type="entry name" value="CYTC"/>
    <property type="match status" value="1"/>
</dbReference>
<dbReference type="PANTHER" id="PTHR47197">
    <property type="entry name" value="PROTEIN NIRF"/>
    <property type="match status" value="1"/>
</dbReference>
<gene>
    <name evidence="7" type="ORF">PDESU_01380</name>
</gene>
<dbReference type="Gene3D" id="2.130.10.10">
    <property type="entry name" value="YVTN repeat-like/Quinoprotein amine dehydrogenase"/>
    <property type="match status" value="1"/>
</dbReference>
<evidence type="ECO:0000313" key="8">
    <source>
        <dbReference type="Proteomes" id="UP000366872"/>
    </source>
</evidence>
<evidence type="ECO:0000256" key="4">
    <source>
        <dbReference type="PROSITE-ProRule" id="PRU00433"/>
    </source>
</evidence>
<dbReference type="InterPro" id="IPR051200">
    <property type="entry name" value="Host-pathogen_enzymatic-act"/>
</dbReference>